<protein>
    <recommendedName>
        <fullName evidence="3">Phage protein</fullName>
    </recommendedName>
</protein>
<sequence length="76" mass="9122">MDYLNIKGMSEQELKYLYKFRHSKCLDTLDRQCELLELRNKNNKSELNAINYAWCVRENELQKNGSPVFKRAITHK</sequence>
<evidence type="ECO:0000313" key="2">
    <source>
        <dbReference type="Proteomes" id="UP000617555"/>
    </source>
</evidence>
<keyword evidence="2" id="KW-1185">Reference proteome</keyword>
<reference evidence="2" key="1">
    <citation type="journal article" date="2019" name="Int. J. Syst. Evol. Microbiol.">
        <title>The Global Catalogue of Microorganisms (GCM) 10K type strain sequencing project: providing services to taxonomists for standard genome sequencing and annotation.</title>
        <authorList>
            <consortium name="The Broad Institute Genomics Platform"/>
            <consortium name="The Broad Institute Genome Sequencing Center for Infectious Disease"/>
            <person name="Wu L."/>
            <person name="Ma J."/>
        </authorList>
    </citation>
    <scope>NUCLEOTIDE SEQUENCE [LARGE SCALE GENOMIC DNA]</scope>
    <source>
        <strain evidence="2">CGMCC 1.15339</strain>
    </source>
</reference>
<name>A0ABQ1IVD3_9GAMM</name>
<dbReference type="InterPro" id="IPR036666">
    <property type="entry name" value="HHA_sf"/>
</dbReference>
<accession>A0ABQ1IVD3</accession>
<evidence type="ECO:0000313" key="1">
    <source>
        <dbReference type="EMBL" id="GGB53072.1"/>
    </source>
</evidence>
<comment type="caution">
    <text evidence="1">The sequence shown here is derived from an EMBL/GenBank/DDBJ whole genome shotgun (WGS) entry which is preliminary data.</text>
</comment>
<dbReference type="EMBL" id="BMII01000008">
    <property type="protein sequence ID" value="GGB53072.1"/>
    <property type="molecule type" value="Genomic_DNA"/>
</dbReference>
<evidence type="ECO:0008006" key="3">
    <source>
        <dbReference type="Google" id="ProtNLM"/>
    </source>
</evidence>
<dbReference type="Proteomes" id="UP000617555">
    <property type="component" value="Unassembled WGS sequence"/>
</dbReference>
<organism evidence="1 2">
    <name type="scientific">Shewanella inventionis</name>
    <dbReference type="NCBI Taxonomy" id="1738770"/>
    <lineage>
        <taxon>Bacteria</taxon>
        <taxon>Pseudomonadati</taxon>
        <taxon>Pseudomonadota</taxon>
        <taxon>Gammaproteobacteria</taxon>
        <taxon>Alteromonadales</taxon>
        <taxon>Shewanellaceae</taxon>
        <taxon>Shewanella</taxon>
    </lineage>
</organism>
<gene>
    <name evidence="1" type="ORF">GCM10011607_11980</name>
</gene>
<proteinExistence type="predicted"/>
<dbReference type="Gene3D" id="1.20.1280.40">
    <property type="entry name" value="HHA"/>
    <property type="match status" value="1"/>
</dbReference>